<feature type="domain" description="Sushi" evidence="6">
    <location>
        <begin position="453"/>
        <end position="530"/>
    </location>
</feature>
<evidence type="ECO:0000313" key="8">
    <source>
        <dbReference type="Proteomes" id="UP000604046"/>
    </source>
</evidence>
<feature type="domain" description="Sushi" evidence="6">
    <location>
        <begin position="75"/>
        <end position="132"/>
    </location>
</feature>
<comment type="caution">
    <text evidence="7">The sequence shown here is derived from an EMBL/GenBank/DDBJ whole genome shotgun (WGS) entry which is preliminary data.</text>
</comment>
<dbReference type="InterPro" id="IPR000436">
    <property type="entry name" value="Sushi_SCR_CCP_dom"/>
</dbReference>
<sequence>MQFFSLRVLGSFAWDISDAWGPCSQKCGGGVQTRDVWCSWTDFENEKMVVEDLKCDAATRPAQQRACSEQACQSCPPFHMGPQYVVSGGKEEMAHANKVYVTCAAGYGTVDDVRLVESECQDGEWSPLAVSCGRSCPAFVSASWKYEVHGTGFEHGSTRQVTCKRGESDDMDSVEAPPSASVICQDGAWTTPWLVCTGDCLTPELTSAYARALRPGQRSERDCKADCPRYKLSEGYEVVGSHLRVKKSVTAGIAVKQVARLTQKQDTDSWSSFISVQLPACVEKVSDECIDTDDVRRMQINITGVPHGRMAAFLGVHMAMSSDVRLPGSTHIGIRCVDGYGRVPGAVERVVCNDGQWSPLSLYCAKDCKPFNATVLEQSRFRVIRDMSQPNGESMEPSAPTAAADAPHGSKVIIGCKLEHGEGEDSERAMKRGAVTCANGRWIPSDLRCFSDCEAFVPGPEYSVLIPGALASQRNRSVPHGTQLLATCAQGFSALPPIGFNSSASTRGASALIEESECVDGTWTSLMLRCFQDCPSWPMHQHLIVDSGGGLRVGSILRLACAQRYDPDVTIRCGTLGSWELLEEYEFDVDTVKFQVGQTVDKESFASVCPYSTLSAKEDLMKMTFWSKLSDDERAMFMILALGCFGSLTGLACTYFLSPHVSNQEQAEEEDSEDEIEEAETKDDTTDAENPSNPSLRRFNLLTGELETREREARAGARRRRQRRRRGAASRIARAVERRAGRLASWLQDQTPPATCCSNCDQFATHVCFPCSHLCLCLACAEDLIRSTGRGFQEVLPADRSDAPTERPSCPLCGQFVFCVIDAKPAKVFEVPGPLDMAVSAAAAAASSLRRTAATAARGAADVASRHAAAVSPTMMGRKELTWLGLAFGRV</sequence>
<protein>
    <recommendedName>
        <fullName evidence="6">Sushi domain-containing protein</fullName>
    </recommendedName>
</protein>
<evidence type="ECO:0000256" key="5">
    <source>
        <dbReference type="SAM" id="SignalP"/>
    </source>
</evidence>
<evidence type="ECO:0000259" key="6">
    <source>
        <dbReference type="SMART" id="SM00032"/>
    </source>
</evidence>
<feature type="chain" id="PRO_5032446160" description="Sushi domain-containing protein" evidence="5">
    <location>
        <begin position="20"/>
        <end position="891"/>
    </location>
</feature>
<feature type="domain" description="Sushi" evidence="6">
    <location>
        <begin position="136"/>
        <end position="196"/>
    </location>
</feature>
<reference evidence="7" key="1">
    <citation type="submission" date="2021-02" db="EMBL/GenBank/DDBJ databases">
        <authorList>
            <person name="Dougan E. K."/>
            <person name="Rhodes N."/>
            <person name="Thang M."/>
            <person name="Chan C."/>
        </authorList>
    </citation>
    <scope>NUCLEOTIDE SEQUENCE</scope>
</reference>
<feature type="region of interest" description="Disordered" evidence="4">
    <location>
        <begin position="710"/>
        <end position="729"/>
    </location>
</feature>
<dbReference type="PROSITE" id="PS50092">
    <property type="entry name" value="TSP1"/>
    <property type="match status" value="1"/>
</dbReference>
<keyword evidence="3" id="KW-1015">Disulfide bond</keyword>
<dbReference type="Pfam" id="PF19030">
    <property type="entry name" value="TSP1_ADAMTS"/>
    <property type="match status" value="1"/>
</dbReference>
<evidence type="ECO:0000256" key="1">
    <source>
        <dbReference type="ARBA" id="ARBA00022659"/>
    </source>
</evidence>
<name>A0A812KBX1_9DINO</name>
<dbReference type="InterPro" id="IPR051503">
    <property type="entry name" value="ComplSys_Reg/VirEntry_Med"/>
</dbReference>
<evidence type="ECO:0000256" key="4">
    <source>
        <dbReference type="SAM" id="MobiDB-lite"/>
    </source>
</evidence>
<evidence type="ECO:0000256" key="2">
    <source>
        <dbReference type="ARBA" id="ARBA00022729"/>
    </source>
</evidence>
<proteinExistence type="predicted"/>
<accession>A0A812KBX1</accession>
<dbReference type="SMART" id="SM00032">
    <property type="entry name" value="CCP"/>
    <property type="match status" value="4"/>
</dbReference>
<dbReference type="PANTHER" id="PTHR45785">
    <property type="entry name" value="COMPLEMENT FACTOR H-RELATED"/>
    <property type="match status" value="1"/>
</dbReference>
<keyword evidence="1" id="KW-0768">Sushi</keyword>
<keyword evidence="2 5" id="KW-0732">Signal</keyword>
<feature type="compositionally biased region" description="Acidic residues" evidence="4">
    <location>
        <begin position="666"/>
        <end position="681"/>
    </location>
</feature>
<feature type="domain" description="Sushi" evidence="6">
    <location>
        <begin position="310"/>
        <end position="364"/>
    </location>
</feature>
<evidence type="ECO:0000313" key="7">
    <source>
        <dbReference type="EMBL" id="CAE7224471.1"/>
    </source>
</evidence>
<dbReference type="InterPro" id="IPR036383">
    <property type="entry name" value="TSP1_rpt_sf"/>
</dbReference>
<dbReference type="EMBL" id="CAJNDS010000640">
    <property type="protein sequence ID" value="CAE7224471.1"/>
    <property type="molecule type" value="Genomic_DNA"/>
</dbReference>
<dbReference type="Gene3D" id="2.20.100.10">
    <property type="entry name" value="Thrombospondin type-1 (TSP1) repeat"/>
    <property type="match status" value="1"/>
</dbReference>
<dbReference type="SMART" id="SM00209">
    <property type="entry name" value="TSP1"/>
    <property type="match status" value="1"/>
</dbReference>
<feature type="signal peptide" evidence="5">
    <location>
        <begin position="1"/>
        <end position="19"/>
    </location>
</feature>
<dbReference type="Pfam" id="PF00084">
    <property type="entry name" value="Sushi"/>
    <property type="match status" value="1"/>
</dbReference>
<evidence type="ECO:0000256" key="3">
    <source>
        <dbReference type="ARBA" id="ARBA00023157"/>
    </source>
</evidence>
<keyword evidence="8" id="KW-1185">Reference proteome</keyword>
<dbReference type="SUPFAM" id="SSF82895">
    <property type="entry name" value="TSP-1 type 1 repeat"/>
    <property type="match status" value="1"/>
</dbReference>
<dbReference type="InterPro" id="IPR000884">
    <property type="entry name" value="TSP1_rpt"/>
</dbReference>
<dbReference type="OrthoDB" id="416755at2759"/>
<feature type="region of interest" description="Disordered" evidence="4">
    <location>
        <begin position="664"/>
        <end position="701"/>
    </location>
</feature>
<gene>
    <name evidence="7" type="ORF">SNAT2548_LOCUS8554</name>
</gene>
<organism evidence="7 8">
    <name type="scientific">Symbiodinium natans</name>
    <dbReference type="NCBI Taxonomy" id="878477"/>
    <lineage>
        <taxon>Eukaryota</taxon>
        <taxon>Sar</taxon>
        <taxon>Alveolata</taxon>
        <taxon>Dinophyceae</taxon>
        <taxon>Suessiales</taxon>
        <taxon>Symbiodiniaceae</taxon>
        <taxon>Symbiodinium</taxon>
    </lineage>
</organism>
<dbReference type="PANTHER" id="PTHR45785:SF2">
    <property type="entry name" value="COMPLEMENT FACTOR H-RELATED"/>
    <property type="match status" value="1"/>
</dbReference>
<dbReference type="AlphaFoldDB" id="A0A812KBX1"/>
<dbReference type="Proteomes" id="UP000604046">
    <property type="component" value="Unassembled WGS sequence"/>
</dbReference>
<feature type="compositionally biased region" description="Basic residues" evidence="4">
    <location>
        <begin position="716"/>
        <end position="728"/>
    </location>
</feature>